<dbReference type="InterPro" id="IPR014721">
    <property type="entry name" value="Ribsml_uS5_D2-typ_fold_subgr"/>
</dbReference>
<evidence type="ECO:0000256" key="8">
    <source>
        <dbReference type="PROSITE-ProRule" id="PRU00252"/>
    </source>
</evidence>
<evidence type="ECO:0000259" key="14">
    <source>
        <dbReference type="Pfam" id="PF03948"/>
    </source>
</evidence>
<accession>A0A9N8VEK4</accession>
<dbReference type="Gene3D" id="3.30.230.10">
    <property type="match status" value="1"/>
</dbReference>
<keyword evidence="6 9" id="KW-0687">Ribonucleoprotein</keyword>
<evidence type="ECO:0000313" key="16">
    <source>
        <dbReference type="EMBL" id="CAG8447220.1"/>
    </source>
</evidence>
<dbReference type="Pfam" id="PF03948">
    <property type="entry name" value="Ribosomal_L9_C"/>
    <property type="match status" value="1"/>
</dbReference>
<dbReference type="InterPro" id="IPR000702">
    <property type="entry name" value="Ribosomal_uL6-like"/>
</dbReference>
<dbReference type="GO" id="GO:0003697">
    <property type="term" value="F:single-stranded DNA binding"/>
    <property type="evidence" value="ECO:0007669"/>
    <property type="project" value="InterPro"/>
</dbReference>
<feature type="region of interest" description="Disordered" evidence="10">
    <location>
        <begin position="223"/>
        <end position="260"/>
    </location>
</feature>
<feature type="compositionally biased region" description="Basic and acidic residues" evidence="10">
    <location>
        <begin position="223"/>
        <end position="234"/>
    </location>
</feature>
<evidence type="ECO:0000259" key="13">
    <source>
        <dbReference type="Pfam" id="PF00828"/>
    </source>
</evidence>
<dbReference type="InterPro" id="IPR021131">
    <property type="entry name" value="Ribosomal_uL15/eL18"/>
</dbReference>
<dbReference type="InterPro" id="IPR001648">
    <property type="entry name" value="Ribosomal_bS18"/>
</dbReference>
<dbReference type="Gene3D" id="2.40.50.140">
    <property type="entry name" value="Nucleic acid-binding proteins"/>
    <property type="match status" value="1"/>
</dbReference>
<dbReference type="InterPro" id="IPR020568">
    <property type="entry name" value="Ribosomal_Su5_D2-typ_SF"/>
</dbReference>
<evidence type="ECO:0000256" key="7">
    <source>
        <dbReference type="ARBA" id="ARBA00035264"/>
    </source>
</evidence>
<dbReference type="InterPro" id="IPR001288">
    <property type="entry name" value="Translation_initiation_fac_3"/>
</dbReference>
<evidence type="ECO:0000256" key="1">
    <source>
        <dbReference type="ARBA" id="ARBA00007116"/>
    </source>
</evidence>
<dbReference type="PROSITE" id="PS50935">
    <property type="entry name" value="SSB"/>
    <property type="match status" value="1"/>
</dbReference>
<keyword evidence="11" id="KW-1133">Transmembrane helix</keyword>
<comment type="caution">
    <text evidence="16">The sequence shown here is derived from an EMBL/GenBank/DDBJ whole genome shotgun (WGS) entry which is preliminary data.</text>
</comment>
<dbReference type="Gene3D" id="3.30.420.100">
    <property type="match status" value="1"/>
</dbReference>
<feature type="transmembrane region" description="Helical" evidence="11">
    <location>
        <begin position="831"/>
        <end position="851"/>
    </location>
</feature>
<dbReference type="Pfam" id="PF01084">
    <property type="entry name" value="Ribosomal_S18"/>
    <property type="match status" value="1"/>
</dbReference>
<sequence>MWTGGDDRHPYYSEYDNVNLTPETYQEKEIGNFSTSKSHEQSPNNSDHHHDLIIIISLVASTQFLNENIPFSQVLLVIDKEEKEIIDRQEALQRAKNLGLDLFCVAPDKNPPVCKLINYQKYIFELSKKKKDKKENVCKEVRISLNIGEKDLKDKLEREKCQKIIAELKTRSPKIELKDNIPYKINTLKTGKYVLIYFNSARPQAKELEKNVLQTAPKDFLNHKELNEKKKDDMAEVSETMPETDESPTEAKPESKPPEKRQEPFFHFNLFVPVPSGSLTVLRCISQGEIAARINKEVQEQEVIEVRGYLRNEKDSRQILVRVVEFDKLDISFEKISLENSNQVRLLGKIVSEWQFVAEYRQKPEVLSFKLAVPREGVRSPLFFCRINEKELVDEFNEKLQKGDVILLEGFLQTQKIVEEEEGEKKITRISSIIAYGFTLLDSDSTDIFRPLDNLTRVVKSIRKIDFSKPKPKAAADEPSYKKKIGPKTDYFCQEDIATARKFINRQGRIVPRKYSQLTPKNHRRVAKIIKRLRQMALIPNEIPIYTSSKGQSSVYTKGAYAGKVFGSYGGYEVGGHAGHHSGTYASENWAQCGILFIIVATIISIMMFPGLESTQSDTKQEVPWHRTKVFSLGKNDQINYKSMKKREKVIFLQKNKRGFVVNYLLPRKEIRLANEKNLAWLEQKKVQQTQTEALLEVEAQKIYDKINNLSFDFILKKDEKGEPFGSVGFKEILTSLEKVGFSGQKKQLLDFHPLNKLGENIIKIKKLEDKNLNPYYLIVNNDNRDEAYFCFERMVKEGWDILSKSPTPINIEIEYEENEQNGRVYRRKGALGLVLVLFLGLIGALIVAFLPADKNIMSKIAKRIISIPEKVKINFGKGTISAEGPLGQGEELIVPSSLEIIQQKNELTTKSDNSALAGTYNALISNMIKGVVEGHEKVVEVKGVGYKVLLQGEKLEFSVGKSHLNYMDIPPELAVKLEGNKVVIKGKSKQKVTSLAAAIRNLRLPSVYKKNKGIYYLGEAETIKLKARKASNNEKKMRRKIRKRRSALIKGSLARLRVVLSESNRYLRVQAIDDVAGHTLLASSTQDFVEENNNFSRKNKDCAKKLGEFFAEKLKKAGQKAVIFDRNGRPYRGKRKTAQKKEKVIELAEGQLVDAEEIKEKPTPEITNRPESTKGENGSGRRFSFTSLALIKDEEKKGVAYAHMGGKEPMKASAKAFRKAQKKLLNYFSTAPRTIPRDITVHYNATKLILKPTPPGSGIKASEMLATLCKYLEIKDEKNMSISNYLTTIVKKSKTVGRGDKTAGRGQKGQKSRKSGHVRPGFEGGQTEVARRFPKRGGGFRPDRISYQVINLAQLEADEKITNGQTVDFTQEKFPVKILGTGNFTKNLTIQATAFSRQAQEKITQAGGNFKIKAKKK</sequence>
<dbReference type="Pfam" id="PF05198">
    <property type="entry name" value="IF3_N"/>
    <property type="match status" value="1"/>
</dbReference>
<protein>
    <recommendedName>
        <fullName evidence="7">Small ribosomal subunit protein bS18m</fullName>
    </recommendedName>
</protein>
<evidence type="ECO:0000313" key="17">
    <source>
        <dbReference type="Proteomes" id="UP000789396"/>
    </source>
</evidence>
<dbReference type="GO" id="GO:0019843">
    <property type="term" value="F:rRNA binding"/>
    <property type="evidence" value="ECO:0007669"/>
    <property type="project" value="InterPro"/>
</dbReference>
<dbReference type="NCBIfam" id="TIGR01071">
    <property type="entry name" value="rplO_bact"/>
    <property type="match status" value="1"/>
</dbReference>
<keyword evidence="11" id="KW-0812">Transmembrane</keyword>
<dbReference type="GO" id="GO:0003743">
    <property type="term" value="F:translation initiation factor activity"/>
    <property type="evidence" value="ECO:0007669"/>
    <property type="project" value="InterPro"/>
</dbReference>
<dbReference type="InterPro" id="IPR019906">
    <property type="entry name" value="Ribosomal_uL6_bac-type"/>
</dbReference>
<dbReference type="Gene3D" id="3.90.930.12">
    <property type="entry name" value="Ribosomal protein L6, alpha-beta domain"/>
    <property type="match status" value="2"/>
</dbReference>
<evidence type="ECO:0000256" key="5">
    <source>
        <dbReference type="ARBA" id="ARBA00023125"/>
    </source>
</evidence>
<dbReference type="PANTHER" id="PTHR11655:SF14">
    <property type="entry name" value="LARGE RIBOSOMAL SUBUNIT PROTEIN UL6M"/>
    <property type="match status" value="1"/>
</dbReference>
<dbReference type="InterPro" id="IPR020069">
    <property type="entry name" value="Ribosomal_bL9_C"/>
</dbReference>
<dbReference type="InterPro" id="IPR036870">
    <property type="entry name" value="Ribosomal_bS18_sf"/>
</dbReference>
<feature type="region of interest" description="Disordered" evidence="10">
    <location>
        <begin position="1158"/>
        <end position="1181"/>
    </location>
</feature>
<dbReference type="OrthoDB" id="540873at2759"/>
<dbReference type="PRINTS" id="PR00059">
    <property type="entry name" value="RIBOSOMALL6"/>
</dbReference>
<dbReference type="InterPro" id="IPR019814">
    <property type="entry name" value="Translation_initiation_fac_3_N"/>
</dbReference>
<evidence type="ECO:0000256" key="9">
    <source>
        <dbReference type="RuleBase" id="RU003869"/>
    </source>
</evidence>
<feature type="domain" description="Large ribosomal subunit protein uL15/eL18" evidence="13">
    <location>
        <begin position="1351"/>
        <end position="1411"/>
    </location>
</feature>
<evidence type="ECO:0000256" key="4">
    <source>
        <dbReference type="ARBA" id="ARBA00022980"/>
    </source>
</evidence>
<dbReference type="Proteomes" id="UP000789396">
    <property type="component" value="Unassembled WGS sequence"/>
</dbReference>
<dbReference type="PANTHER" id="PTHR11655">
    <property type="entry name" value="60S/50S RIBOSOMAL PROTEIN L6/L9"/>
    <property type="match status" value="1"/>
</dbReference>
<evidence type="ECO:0000259" key="15">
    <source>
        <dbReference type="Pfam" id="PF05198"/>
    </source>
</evidence>
<keyword evidence="4 9" id="KW-0689">Ribosomal protein</keyword>
<feature type="region of interest" description="Disordered" evidence="10">
    <location>
        <begin position="1297"/>
        <end position="1325"/>
    </location>
</feature>
<dbReference type="Gene3D" id="3.10.20.80">
    <property type="entry name" value="Translation initiation factor 3 (IF-3), N-terminal domain"/>
    <property type="match status" value="1"/>
</dbReference>
<feature type="domain" description="Translation initiation factor 3 N-terminal" evidence="15">
    <location>
        <begin position="66"/>
        <end position="132"/>
    </location>
</feature>
<proteinExistence type="inferred from homology"/>
<comment type="similarity">
    <text evidence="1">Belongs to the universal ribosomal protein uL18 family.</text>
</comment>
<dbReference type="CDD" id="cd00432">
    <property type="entry name" value="Ribosomal_L18_L5e"/>
    <property type="match status" value="1"/>
</dbReference>
<dbReference type="SUPFAM" id="SSF55653">
    <property type="entry name" value="Ribosomal protein L9 C-domain"/>
    <property type="match status" value="1"/>
</dbReference>
<dbReference type="SUPFAM" id="SSF52080">
    <property type="entry name" value="Ribosomal proteins L15p and L18e"/>
    <property type="match status" value="1"/>
</dbReference>
<feature type="domain" description="Large ribosomal subunit protein bL9 C-terminal" evidence="14">
    <location>
        <begin position="699"/>
        <end position="766"/>
    </location>
</feature>
<dbReference type="Pfam" id="PF00347">
    <property type="entry name" value="Ribosomal_L6"/>
    <property type="match status" value="1"/>
</dbReference>
<feature type="compositionally biased region" description="Basic and acidic residues" evidence="10">
    <location>
        <begin position="249"/>
        <end position="260"/>
    </location>
</feature>
<dbReference type="EMBL" id="CAJVPZ010000001">
    <property type="protein sequence ID" value="CAG8447220.1"/>
    <property type="molecule type" value="Genomic_DNA"/>
</dbReference>
<dbReference type="GO" id="GO:0002181">
    <property type="term" value="P:cytoplasmic translation"/>
    <property type="evidence" value="ECO:0007669"/>
    <property type="project" value="TreeGrafter"/>
</dbReference>
<dbReference type="HAMAP" id="MF_01341">
    <property type="entry name" value="Ribosomal_uL15"/>
    <property type="match status" value="1"/>
</dbReference>
<dbReference type="Gene3D" id="3.100.10.10">
    <property type="match status" value="1"/>
</dbReference>
<dbReference type="InterPro" id="IPR005484">
    <property type="entry name" value="Ribosomal_uL18_bac/plant/anim"/>
</dbReference>
<dbReference type="InterPro" id="IPR036791">
    <property type="entry name" value="Ribosomal_bL9_C_sf"/>
</dbReference>
<dbReference type="InterPro" id="IPR036787">
    <property type="entry name" value="T_IF-3_N_sf"/>
</dbReference>
<dbReference type="NCBIfam" id="TIGR00168">
    <property type="entry name" value="infC"/>
    <property type="match status" value="1"/>
</dbReference>
<comment type="similarity">
    <text evidence="2">Belongs to the universal ribosomal protein uL15 family.</text>
</comment>
<evidence type="ECO:0000256" key="11">
    <source>
        <dbReference type="SAM" id="Phobius"/>
    </source>
</evidence>
<dbReference type="InterPro" id="IPR000424">
    <property type="entry name" value="Primosome_PriB/ssb"/>
</dbReference>
<feature type="transmembrane region" description="Helical" evidence="11">
    <location>
        <begin position="594"/>
        <end position="612"/>
    </location>
</feature>
<evidence type="ECO:0000259" key="12">
    <source>
        <dbReference type="Pfam" id="PF00347"/>
    </source>
</evidence>
<evidence type="ECO:0000256" key="6">
    <source>
        <dbReference type="ARBA" id="ARBA00023274"/>
    </source>
</evidence>
<keyword evidence="11" id="KW-0472">Membrane</keyword>
<dbReference type="SUPFAM" id="SSF53137">
    <property type="entry name" value="Translational machinery components"/>
    <property type="match status" value="1"/>
</dbReference>
<dbReference type="InterPro" id="IPR057268">
    <property type="entry name" value="Ribosomal_L18"/>
</dbReference>
<dbReference type="Gene3D" id="3.10.430.100">
    <property type="entry name" value="Ribosomal protein L9, C-terminal domain"/>
    <property type="match status" value="1"/>
</dbReference>
<gene>
    <name evidence="16" type="ORF">RFULGI_LOCUS4</name>
</gene>
<reference evidence="16" key="1">
    <citation type="submission" date="2021-06" db="EMBL/GenBank/DDBJ databases">
        <authorList>
            <person name="Kallberg Y."/>
            <person name="Tangrot J."/>
            <person name="Rosling A."/>
        </authorList>
    </citation>
    <scope>NUCLEOTIDE SEQUENCE</scope>
    <source>
        <strain evidence="16">IN212</strain>
    </source>
</reference>
<dbReference type="Pfam" id="PF00828">
    <property type="entry name" value="Ribosomal_L27A"/>
    <property type="match status" value="1"/>
</dbReference>
<comment type="similarity">
    <text evidence="3 9">Belongs to the universal ribosomal protein uL6 family.</text>
</comment>
<evidence type="ECO:0000256" key="3">
    <source>
        <dbReference type="ARBA" id="ARBA00009356"/>
    </source>
</evidence>
<dbReference type="InterPro" id="IPR036227">
    <property type="entry name" value="Ribosomal_uL15/eL18_sf"/>
</dbReference>
<dbReference type="InterPro" id="IPR005749">
    <property type="entry name" value="Ribosomal_uL15_bac-type"/>
</dbReference>
<feature type="compositionally biased region" description="Basic residues" evidence="10">
    <location>
        <begin position="1309"/>
        <end position="1318"/>
    </location>
</feature>
<dbReference type="InterPro" id="IPR030878">
    <property type="entry name" value="Ribosomal_uL15"/>
</dbReference>
<keyword evidence="5 8" id="KW-0238">DNA-binding</keyword>
<dbReference type="GO" id="GO:0022625">
    <property type="term" value="C:cytosolic large ribosomal subunit"/>
    <property type="evidence" value="ECO:0007669"/>
    <property type="project" value="TreeGrafter"/>
</dbReference>
<dbReference type="Pfam" id="PF00861">
    <property type="entry name" value="Ribosomal_L18p"/>
    <property type="match status" value="1"/>
</dbReference>
<evidence type="ECO:0000256" key="2">
    <source>
        <dbReference type="ARBA" id="ARBA00007320"/>
    </source>
</evidence>
<evidence type="ECO:0000256" key="10">
    <source>
        <dbReference type="SAM" id="MobiDB-lite"/>
    </source>
</evidence>
<keyword evidence="17" id="KW-1185">Reference proteome</keyword>
<feature type="domain" description="Large ribosomal subunit protein uL6 alpha-beta" evidence="12">
    <location>
        <begin position="944"/>
        <end position="1010"/>
    </location>
</feature>
<dbReference type="SUPFAM" id="SSF54364">
    <property type="entry name" value="Translation initiation factor IF3, N-terminal domain"/>
    <property type="match status" value="1"/>
</dbReference>
<dbReference type="SUPFAM" id="SSF56053">
    <property type="entry name" value="Ribosomal protein L6"/>
    <property type="match status" value="2"/>
</dbReference>
<dbReference type="InterPro" id="IPR012340">
    <property type="entry name" value="NA-bd_OB-fold"/>
</dbReference>
<organism evidence="16 17">
    <name type="scientific">Racocetra fulgida</name>
    <dbReference type="NCBI Taxonomy" id="60492"/>
    <lineage>
        <taxon>Eukaryota</taxon>
        <taxon>Fungi</taxon>
        <taxon>Fungi incertae sedis</taxon>
        <taxon>Mucoromycota</taxon>
        <taxon>Glomeromycotina</taxon>
        <taxon>Glomeromycetes</taxon>
        <taxon>Diversisporales</taxon>
        <taxon>Gigasporaceae</taxon>
        <taxon>Racocetra</taxon>
    </lineage>
</organism>
<dbReference type="SUPFAM" id="SSF54211">
    <property type="entry name" value="Ribosomal protein S5 domain 2-like"/>
    <property type="match status" value="1"/>
</dbReference>
<dbReference type="InterPro" id="IPR036789">
    <property type="entry name" value="Ribosomal_uL6-like_a/b-dom_sf"/>
</dbReference>
<dbReference type="GO" id="GO:0003735">
    <property type="term" value="F:structural constituent of ribosome"/>
    <property type="evidence" value="ECO:0007669"/>
    <property type="project" value="InterPro"/>
</dbReference>
<dbReference type="SUPFAM" id="SSF46911">
    <property type="entry name" value="Ribosomal protein S18"/>
    <property type="match status" value="1"/>
</dbReference>
<dbReference type="InterPro" id="IPR020040">
    <property type="entry name" value="Ribosomal_uL6_a/b-dom"/>
</dbReference>
<name>A0A9N8VEK4_9GLOM</name>
<dbReference type="Gene3D" id="4.10.640.10">
    <property type="entry name" value="Ribosomal protein S18"/>
    <property type="match status" value="1"/>
</dbReference>